<dbReference type="AlphaFoldDB" id="A0A5C6RXF0"/>
<reference evidence="3 4" key="1">
    <citation type="submission" date="2019-08" db="EMBL/GenBank/DDBJ databases">
        <title>Genome of Vicingus serpentipes NCIMB 15042.</title>
        <authorList>
            <person name="Bowman J.P."/>
        </authorList>
    </citation>
    <scope>NUCLEOTIDE SEQUENCE [LARGE SCALE GENOMIC DNA]</scope>
    <source>
        <strain evidence="3 4">NCIMB 15042</strain>
    </source>
</reference>
<dbReference type="PANTHER" id="PTHR43000">
    <property type="entry name" value="DTDP-D-GLUCOSE 4,6-DEHYDRATASE-RELATED"/>
    <property type="match status" value="1"/>
</dbReference>
<organism evidence="3 4">
    <name type="scientific">Vicingus serpentipes</name>
    <dbReference type="NCBI Taxonomy" id="1926625"/>
    <lineage>
        <taxon>Bacteria</taxon>
        <taxon>Pseudomonadati</taxon>
        <taxon>Bacteroidota</taxon>
        <taxon>Flavobacteriia</taxon>
        <taxon>Flavobacteriales</taxon>
        <taxon>Vicingaceae</taxon>
        <taxon>Vicingus</taxon>
    </lineage>
</organism>
<proteinExistence type="inferred from homology"/>
<dbReference type="Gene3D" id="3.40.50.720">
    <property type="entry name" value="NAD(P)-binding Rossmann-like Domain"/>
    <property type="match status" value="1"/>
</dbReference>
<dbReference type="InterPro" id="IPR001509">
    <property type="entry name" value="Epimerase_deHydtase"/>
</dbReference>
<keyword evidence="4" id="KW-1185">Reference proteome</keyword>
<dbReference type="OrthoDB" id="9801785at2"/>
<gene>
    <name evidence="3" type="ORF">FRY74_01265</name>
</gene>
<evidence type="ECO:0000313" key="4">
    <source>
        <dbReference type="Proteomes" id="UP000321721"/>
    </source>
</evidence>
<dbReference type="Gene3D" id="3.90.25.10">
    <property type="entry name" value="UDP-galactose 4-epimerase, domain 1"/>
    <property type="match status" value="1"/>
</dbReference>
<feature type="domain" description="NAD-dependent epimerase/dehydratase" evidence="2">
    <location>
        <begin position="17"/>
        <end position="256"/>
    </location>
</feature>
<accession>A0A5C6RXF0</accession>
<sequence>MYDKDFHQQDISKLTFLVTGGAGFIGSNIVTYLMKYNAGNVIVLDNLSNGYKENIAQFFGQPNFQFIEGDITDFDLVSRIMAEVDYVSHQAALGSVPRSIENPLATHHANTTGLLTILTCAKDANVKRVVFASSSSVYGDSQELPKVESRIGNPLSPYAVSKRTKELYAEVFARTYDLDVVGLRYFNVFGPNQSPNGPYAAAIPLFMEAVLKNKSPYINGDGEQSRDFTFVENAVQANIKSLFTDKDVKGKILNIAFGGRTTINDLFFKIRNTVGNTVEPIYREDRPGDVKDSLANISLAKELTGFNPEFSIDDGLAVTIDWFKENYIDKD</sequence>
<dbReference type="Pfam" id="PF01370">
    <property type="entry name" value="Epimerase"/>
    <property type="match status" value="1"/>
</dbReference>
<dbReference type="RefSeq" id="WP_147097838.1">
    <property type="nucleotide sequence ID" value="NZ_VOOS01000001.1"/>
</dbReference>
<name>A0A5C6RXF0_9FLAO</name>
<dbReference type="EMBL" id="VOOS01000001">
    <property type="protein sequence ID" value="TXB66843.1"/>
    <property type="molecule type" value="Genomic_DNA"/>
</dbReference>
<comment type="similarity">
    <text evidence="1">Belongs to the NAD(P)-dependent epimerase/dehydratase family.</text>
</comment>
<comment type="caution">
    <text evidence="3">The sequence shown here is derived from an EMBL/GenBank/DDBJ whole genome shotgun (WGS) entry which is preliminary data.</text>
</comment>
<dbReference type="SUPFAM" id="SSF51735">
    <property type="entry name" value="NAD(P)-binding Rossmann-fold domains"/>
    <property type="match status" value="1"/>
</dbReference>
<evidence type="ECO:0000259" key="2">
    <source>
        <dbReference type="Pfam" id="PF01370"/>
    </source>
</evidence>
<protein>
    <submittedName>
        <fullName evidence="3">SDR family oxidoreductase</fullName>
    </submittedName>
</protein>
<evidence type="ECO:0000256" key="1">
    <source>
        <dbReference type="ARBA" id="ARBA00007637"/>
    </source>
</evidence>
<dbReference type="Proteomes" id="UP000321721">
    <property type="component" value="Unassembled WGS sequence"/>
</dbReference>
<evidence type="ECO:0000313" key="3">
    <source>
        <dbReference type="EMBL" id="TXB66843.1"/>
    </source>
</evidence>
<dbReference type="InterPro" id="IPR036291">
    <property type="entry name" value="NAD(P)-bd_dom_sf"/>
</dbReference>
<dbReference type="CDD" id="cd05256">
    <property type="entry name" value="UDP_AE_SDR_e"/>
    <property type="match status" value="1"/>
</dbReference>